<feature type="region of interest" description="Disordered" evidence="1">
    <location>
        <begin position="521"/>
        <end position="550"/>
    </location>
</feature>
<dbReference type="AlphaFoldDB" id="A0A1D3LD85"/>
<gene>
    <name evidence="2" type="ORF">PCHCB_000121100</name>
</gene>
<reference evidence="2 3" key="1">
    <citation type="submission" date="2016-08" db="EMBL/GenBank/DDBJ databases">
        <authorList>
            <consortium name="Pathogen Informatics"/>
        </authorList>
    </citation>
    <scope>NUCLEOTIDE SEQUENCE [LARGE SCALE GENOMIC DNA]</scope>
    <source>
        <strain evidence="2 3">CB</strain>
    </source>
</reference>
<protein>
    <submittedName>
        <fullName evidence="2">Uncharacterized protein</fullName>
    </submittedName>
</protein>
<proteinExistence type="predicted"/>
<feature type="region of interest" description="Disordered" evidence="1">
    <location>
        <begin position="324"/>
        <end position="345"/>
    </location>
</feature>
<dbReference type="EMBL" id="LT608159">
    <property type="protein sequence ID" value="SCM01690.1"/>
    <property type="molecule type" value="Genomic_DNA"/>
</dbReference>
<dbReference type="Proteomes" id="UP000195489">
    <property type="component" value="Chromosome 7"/>
</dbReference>
<feature type="region of interest" description="Disordered" evidence="1">
    <location>
        <begin position="1"/>
        <end position="33"/>
    </location>
</feature>
<feature type="compositionally biased region" description="Basic residues" evidence="1">
    <location>
        <begin position="423"/>
        <end position="433"/>
    </location>
</feature>
<feature type="region of interest" description="Disordered" evidence="1">
    <location>
        <begin position="635"/>
        <end position="654"/>
    </location>
</feature>
<evidence type="ECO:0000313" key="2">
    <source>
        <dbReference type="EMBL" id="SCM01690.1"/>
    </source>
</evidence>
<organism evidence="2 3">
    <name type="scientific">Plasmodium chabaudi chabaudi</name>
    <dbReference type="NCBI Taxonomy" id="31271"/>
    <lineage>
        <taxon>Eukaryota</taxon>
        <taxon>Sar</taxon>
        <taxon>Alveolata</taxon>
        <taxon>Apicomplexa</taxon>
        <taxon>Aconoidasida</taxon>
        <taxon>Haemosporida</taxon>
        <taxon>Plasmodiidae</taxon>
        <taxon>Plasmodium</taxon>
        <taxon>Plasmodium (Vinckeia)</taxon>
    </lineage>
</organism>
<feature type="compositionally biased region" description="Basic residues" evidence="1">
    <location>
        <begin position="392"/>
        <end position="402"/>
    </location>
</feature>
<feature type="compositionally biased region" description="Acidic residues" evidence="1">
    <location>
        <begin position="1"/>
        <end position="14"/>
    </location>
</feature>
<evidence type="ECO:0000313" key="3">
    <source>
        <dbReference type="Proteomes" id="UP000195489"/>
    </source>
</evidence>
<feature type="region of interest" description="Disordered" evidence="1">
    <location>
        <begin position="377"/>
        <end position="435"/>
    </location>
</feature>
<feature type="compositionally biased region" description="Low complexity" evidence="1">
    <location>
        <begin position="328"/>
        <end position="337"/>
    </location>
</feature>
<evidence type="ECO:0000256" key="1">
    <source>
        <dbReference type="SAM" id="MobiDB-lite"/>
    </source>
</evidence>
<feature type="compositionally biased region" description="Polar residues" evidence="1">
    <location>
        <begin position="529"/>
        <end position="550"/>
    </location>
</feature>
<name>A0A1D3LD85_PLACU</name>
<accession>A0A1D3LD85</accession>
<sequence>MKIDNEEDEDIESEELTKKTKKNKKNPSNVNINLNISNKKKNFHRKNANVGKRKKNNITSLESSLKNNNNYFTDPYTKFCMDTHYGQNVNYNNRDIKEYDGNFIKTTKCDSKQTKGNYTNYHKNQNVIKKKNKKTLEGNKIVNVNIRGDSKTLIAEENNNNLDIENNDQNIRKIKIKTTINRPEERAVPCISYRNNNYQLKIGWWNLGKKFKLFSNIEKCKENIKEKYYKNRNNCKNISSTVSTNKYFNKFLPNEYLYTPATNISYFRSKHSLNIKTDPVSDFHKINLRPITGFLQSYRKEKDRINKSNPRAIIKVSKYPYIQDGHQNTLNNNQNSNKSGEPKDGLSMGKVNLLISDKKNSNLDDTFGFFAKISKNDKQMEDRPKNRGQQSKTKRVQIKLRKAGSTNEKNQREIDEEKNDNRKLKKKKLKKCKNQSIIIKHNKRNSSDASDNFQNIEHVRIKAKNLNCSNKKINRHIEMEANSVSPYESNESSDESSVKTKSEEFYKSTKIEQDNIFDMDREKSEESSMNHLSKSNESCTSSLPKSVSSYEKNPYEIRKKNKYTKKMPPNFNIKIKSNARKKNKNKKKYSYTKYSGDISSVVSNYSSGIDESGNASSVCRHESESREMKYYKKYNNKQPDNSHKCNNNNNNSYAKSISQLSNASVKNKIKICRYKNDKKDYDNTQSDHCVSSENRLLQNYKELNYNNHIDRNFKNDTNEYSSENGSISNEYTDSIGMNSKNNLRDCSFEEENKNSENCNYPNIQNFQNFQNFQSNDAHKNIKRCDAFQLEKEYDDYFCKS</sequence>
<feature type="region of interest" description="Disordered" evidence="1">
    <location>
        <begin position="483"/>
        <end position="505"/>
    </location>
</feature>
<feature type="compositionally biased region" description="Basic and acidic residues" evidence="1">
    <location>
        <begin position="496"/>
        <end position="505"/>
    </location>
</feature>
<feature type="compositionally biased region" description="Basic and acidic residues" evidence="1">
    <location>
        <begin position="409"/>
        <end position="422"/>
    </location>
</feature>